<dbReference type="Proteomes" id="UP000479710">
    <property type="component" value="Unassembled WGS sequence"/>
</dbReference>
<gene>
    <name evidence="2" type="ORF">E2562_032544</name>
</gene>
<name>A0A6G1CVN7_9ORYZ</name>
<proteinExistence type="predicted"/>
<protein>
    <submittedName>
        <fullName evidence="2">Uncharacterized protein</fullName>
    </submittedName>
</protein>
<feature type="region of interest" description="Disordered" evidence="1">
    <location>
        <begin position="1"/>
        <end position="26"/>
    </location>
</feature>
<dbReference type="AlphaFoldDB" id="A0A6G1CVN7"/>
<sequence length="80" mass="8507">MQAATWERGLTELRKGKVGDGSGTADLGGRVASNWWILVSPDSCGSSNPDPAFGGESTRGPPDLTDALSRARFDRRPPLH</sequence>
<evidence type="ECO:0000313" key="2">
    <source>
        <dbReference type="EMBL" id="KAF0904162.1"/>
    </source>
</evidence>
<feature type="compositionally biased region" description="Basic and acidic residues" evidence="1">
    <location>
        <begin position="69"/>
        <end position="80"/>
    </location>
</feature>
<evidence type="ECO:0000313" key="3">
    <source>
        <dbReference type="Proteomes" id="UP000479710"/>
    </source>
</evidence>
<reference evidence="2 3" key="1">
    <citation type="submission" date="2019-11" db="EMBL/GenBank/DDBJ databases">
        <title>Whole genome sequence of Oryza granulata.</title>
        <authorList>
            <person name="Li W."/>
        </authorList>
    </citation>
    <scope>NUCLEOTIDE SEQUENCE [LARGE SCALE GENOMIC DNA]</scope>
    <source>
        <strain evidence="3">cv. Menghai</strain>
        <tissue evidence="2">Leaf</tissue>
    </source>
</reference>
<feature type="compositionally biased region" description="Basic and acidic residues" evidence="1">
    <location>
        <begin position="9"/>
        <end position="18"/>
    </location>
</feature>
<accession>A0A6G1CVN7</accession>
<dbReference type="EMBL" id="SPHZ02000008">
    <property type="protein sequence ID" value="KAF0904162.1"/>
    <property type="molecule type" value="Genomic_DNA"/>
</dbReference>
<feature type="region of interest" description="Disordered" evidence="1">
    <location>
        <begin position="46"/>
        <end position="80"/>
    </location>
</feature>
<comment type="caution">
    <text evidence="2">The sequence shown here is derived from an EMBL/GenBank/DDBJ whole genome shotgun (WGS) entry which is preliminary data.</text>
</comment>
<keyword evidence="3" id="KW-1185">Reference proteome</keyword>
<organism evidence="2 3">
    <name type="scientific">Oryza meyeriana var. granulata</name>
    <dbReference type="NCBI Taxonomy" id="110450"/>
    <lineage>
        <taxon>Eukaryota</taxon>
        <taxon>Viridiplantae</taxon>
        <taxon>Streptophyta</taxon>
        <taxon>Embryophyta</taxon>
        <taxon>Tracheophyta</taxon>
        <taxon>Spermatophyta</taxon>
        <taxon>Magnoliopsida</taxon>
        <taxon>Liliopsida</taxon>
        <taxon>Poales</taxon>
        <taxon>Poaceae</taxon>
        <taxon>BOP clade</taxon>
        <taxon>Oryzoideae</taxon>
        <taxon>Oryzeae</taxon>
        <taxon>Oryzinae</taxon>
        <taxon>Oryza</taxon>
        <taxon>Oryza meyeriana</taxon>
    </lineage>
</organism>
<evidence type="ECO:0000256" key="1">
    <source>
        <dbReference type="SAM" id="MobiDB-lite"/>
    </source>
</evidence>